<dbReference type="Pfam" id="PF10005">
    <property type="entry name" value="Zn_ribbon_DZR_6"/>
    <property type="match status" value="1"/>
</dbReference>
<evidence type="ECO:0000313" key="3">
    <source>
        <dbReference type="Proteomes" id="UP000196878"/>
    </source>
</evidence>
<evidence type="ECO:0000313" key="2">
    <source>
        <dbReference type="EMBL" id="OWJ78942.1"/>
    </source>
</evidence>
<reference evidence="2 3" key="1">
    <citation type="submission" date="2016-12" db="EMBL/GenBank/DDBJ databases">
        <title>Comparison of Traditional DNA-DNA Hybridization with In Silico Genomic Analysis.</title>
        <authorList>
            <person name="Nicholson A.C."/>
            <person name="Humrighouse B.W."/>
            <person name="Graziano J."/>
            <person name="Lasker B."/>
            <person name="Whitney A.M."/>
            <person name="Mcquiston J.R."/>
        </authorList>
    </citation>
    <scope>NUCLEOTIDE SEQUENCE [LARGE SCALE GENOMIC DNA]</scope>
    <source>
        <strain evidence="2 3">H2240</strain>
    </source>
</reference>
<evidence type="ECO:0000259" key="1">
    <source>
        <dbReference type="Pfam" id="PF10005"/>
    </source>
</evidence>
<sequence>MKLFHCQNCQQVVYFENTACVKCGMTLGYLPDQGEMSSVAPDGPNWTAMANPGTLYRFCANWEQSACNWMVTTDSQDTLCFACQHNRTIPDISSPENHALWQKMEQAKRRLFYTIIKLGLPAPTASSGAAEPLVFDFLADDPESGEKVVTGHDNGVITLSLNEADDAFRAKMQEELHEPYRTLLGHFRHEVGHYYWDILVRDGGHLEDFRALFGDERESYQEALDRHYQNGAPPDWQENYISAYATMHPWEDWAETWAHYLHIIDTLEMARAFGITVNAAVTGDPDAEVSVDVDPHRAWRFAPLIDAWLPLTFAVNSLNRAMGQPDLYPFVLSPKVIEKLCYIHGLVQANRIGQLRKQP</sequence>
<dbReference type="EMBL" id="NIPW01000010">
    <property type="protein sequence ID" value="OWJ78942.1"/>
    <property type="molecule type" value="Genomic_DNA"/>
</dbReference>
<dbReference type="OrthoDB" id="256753at2"/>
<dbReference type="Gene3D" id="3.40.390.70">
    <property type="match status" value="1"/>
</dbReference>
<keyword evidence="3" id="KW-1185">Reference proteome</keyword>
<dbReference type="InterPro" id="IPR031321">
    <property type="entry name" value="UCP012641"/>
</dbReference>
<dbReference type="Pfam" id="PF15887">
    <property type="entry name" value="Peptidase_Mx"/>
    <property type="match status" value="1"/>
</dbReference>
<dbReference type="InterPro" id="IPR011201">
    <property type="entry name" value="Zinc-ribbon_6_bact"/>
</dbReference>
<comment type="caution">
    <text evidence="2">The sequence shown here is derived from an EMBL/GenBank/DDBJ whole genome shotgun (WGS) entry which is preliminary data.</text>
</comment>
<dbReference type="Proteomes" id="UP000196878">
    <property type="component" value="Unassembled WGS sequence"/>
</dbReference>
<gene>
    <name evidence="2" type="ORF">CDV49_07575</name>
</gene>
<protein>
    <recommendedName>
        <fullName evidence="1">Zinc-ribbon domain-containing protein</fullName>
    </recommendedName>
</protein>
<dbReference type="AlphaFoldDB" id="A0A212ADH7"/>
<proteinExistence type="predicted"/>
<dbReference type="RefSeq" id="WP_088214928.1">
    <property type="nucleotide sequence ID" value="NZ_NIPW01000010.1"/>
</dbReference>
<organism evidence="2 3">
    <name type="scientific">Haematobacter genomosp. 1</name>
    <dbReference type="NCBI Taxonomy" id="366618"/>
    <lineage>
        <taxon>Bacteria</taxon>
        <taxon>Pseudomonadati</taxon>
        <taxon>Pseudomonadota</taxon>
        <taxon>Alphaproteobacteria</taxon>
        <taxon>Rhodobacterales</taxon>
        <taxon>Paracoccaceae</taxon>
        <taxon>Haematobacter</taxon>
    </lineage>
</organism>
<dbReference type="PIRSF" id="PIRSF012641">
    <property type="entry name" value="UCP012641"/>
    <property type="match status" value="1"/>
</dbReference>
<feature type="domain" description="Zinc-ribbon" evidence="1">
    <location>
        <begin position="3"/>
        <end position="93"/>
    </location>
</feature>
<name>A0A212ADH7_9RHOB</name>
<accession>A0A212ADH7</accession>